<protein>
    <submittedName>
        <fullName evidence="1">Uncharacterized protein</fullName>
    </submittedName>
</protein>
<accession>A0ABD2QBR7</accession>
<gene>
    <name evidence="1" type="ORF">Ciccas_004353</name>
</gene>
<dbReference type="EMBL" id="JBJKFK010000449">
    <property type="protein sequence ID" value="KAL3316996.1"/>
    <property type="molecule type" value="Genomic_DNA"/>
</dbReference>
<comment type="caution">
    <text evidence="1">The sequence shown here is derived from an EMBL/GenBank/DDBJ whole genome shotgun (WGS) entry which is preliminary data.</text>
</comment>
<dbReference type="AlphaFoldDB" id="A0ABD2QBR7"/>
<evidence type="ECO:0000313" key="2">
    <source>
        <dbReference type="Proteomes" id="UP001626550"/>
    </source>
</evidence>
<name>A0ABD2QBR7_9PLAT</name>
<organism evidence="1 2">
    <name type="scientific">Cichlidogyrus casuarinus</name>
    <dbReference type="NCBI Taxonomy" id="1844966"/>
    <lineage>
        <taxon>Eukaryota</taxon>
        <taxon>Metazoa</taxon>
        <taxon>Spiralia</taxon>
        <taxon>Lophotrochozoa</taxon>
        <taxon>Platyhelminthes</taxon>
        <taxon>Monogenea</taxon>
        <taxon>Monopisthocotylea</taxon>
        <taxon>Dactylogyridea</taxon>
        <taxon>Ancyrocephalidae</taxon>
        <taxon>Cichlidogyrus</taxon>
    </lineage>
</organism>
<proteinExistence type="predicted"/>
<sequence>MDDAISQKDRELDDRIRQLETEDEDWSLVTSNDSLFCPRSVCIKKSSPSTVAEFLKLSESNLTQHNSFIDMKLDLVPVKKRLLASVMKGVAPVPSLLSALHLIDHDFFDTANSTYE</sequence>
<dbReference type="Proteomes" id="UP001626550">
    <property type="component" value="Unassembled WGS sequence"/>
</dbReference>
<keyword evidence="2" id="KW-1185">Reference proteome</keyword>
<reference evidence="1 2" key="1">
    <citation type="submission" date="2024-11" db="EMBL/GenBank/DDBJ databases">
        <title>Adaptive evolution of stress response genes in parasites aligns with host niche diversity.</title>
        <authorList>
            <person name="Hahn C."/>
            <person name="Resl P."/>
        </authorList>
    </citation>
    <scope>NUCLEOTIDE SEQUENCE [LARGE SCALE GENOMIC DNA]</scope>
    <source>
        <strain evidence="1">EGGRZ-B1_66</strain>
        <tissue evidence="1">Body</tissue>
    </source>
</reference>
<evidence type="ECO:0000313" key="1">
    <source>
        <dbReference type="EMBL" id="KAL3316996.1"/>
    </source>
</evidence>